<dbReference type="EMBL" id="JAVRRD010000001">
    <property type="protein sequence ID" value="KAK5064898.1"/>
    <property type="molecule type" value="Genomic_DNA"/>
</dbReference>
<dbReference type="Proteomes" id="UP001358417">
    <property type="component" value="Unassembled WGS sequence"/>
</dbReference>
<evidence type="ECO:0000313" key="8">
    <source>
        <dbReference type="Proteomes" id="UP001358417"/>
    </source>
</evidence>
<dbReference type="GO" id="GO:0003677">
    <property type="term" value="F:DNA binding"/>
    <property type="evidence" value="ECO:0007669"/>
    <property type="project" value="UniProtKB-KW"/>
</dbReference>
<keyword evidence="4" id="KW-0238">DNA-binding</keyword>
<comment type="caution">
    <text evidence="7">The sequence shown here is derived from an EMBL/GenBank/DDBJ whole genome shotgun (WGS) entry which is preliminary data.</text>
</comment>
<keyword evidence="8" id="KW-1185">Reference proteome</keyword>
<name>A0AAV9NV40_9EURO</name>
<accession>A0AAV9NV40</accession>
<sequence length="622" mass="70701">MPKRSQFEFIDGSPAHTQVEKELIKAQARSHAAKESHARRRMVFRNKGLSGKQYRVVQQTTKLQTLPTINGSHEYRPLRKGSQSAYVTSGQSICNLCGYRKRHLRGYQSDSHKHPSCGCEYQTEFESFRMMFNRPALWPDWDSEEVVDLQFFIEVLGTSVRSYSDGGFFNIVVPCLANFDVGIRNLVLAVACTHRNILSPKQMDPAASKIKALKRCNSAVDLLAKSSDVTPSEALQASCILLACWYMLRLDSKGAANCMRVAEKLCHMDSNLQLSSRMVSARNTTDPEATSNYRRSTFATIITGVVAKKLIDTATISVYHTWTESQNYLALELNLSSHWFRYPIRDTHDLLGSIEILSPFYTQLRANVAYHACISRSSSIVQDLLGHIEKIATALNMATGSNEHIAFVLNVIWYWLTYYYTGFHCHVLSASEMSWDKYTIEFVALVVRAERYLSQRASQKSSRYIFLPVGTIVQPLWFTAVHCREPTIRRRAISLLLKHHYNESGVDSWLAGQVARELVYLEENQRDVRTALDVDECDRVLLRGFKCEHGQLYLLYIYATDVGQPESTIMHRHPFSIPKDPHGVVDSMRMNTDVSYLHFLVALVAQTMSDLAPRGSLVPILR</sequence>
<proteinExistence type="predicted"/>
<evidence type="ECO:0000256" key="1">
    <source>
        <dbReference type="ARBA" id="ARBA00022723"/>
    </source>
</evidence>
<dbReference type="GO" id="GO:0046872">
    <property type="term" value="F:metal ion binding"/>
    <property type="evidence" value="ECO:0007669"/>
    <property type="project" value="UniProtKB-KW"/>
</dbReference>
<protein>
    <recommendedName>
        <fullName evidence="9">Transcription factor domain-containing protein</fullName>
    </recommendedName>
</protein>
<evidence type="ECO:0000256" key="2">
    <source>
        <dbReference type="ARBA" id="ARBA00022833"/>
    </source>
</evidence>
<evidence type="ECO:0000256" key="5">
    <source>
        <dbReference type="ARBA" id="ARBA00023163"/>
    </source>
</evidence>
<keyword evidence="5" id="KW-0804">Transcription</keyword>
<keyword evidence="2" id="KW-0862">Zinc</keyword>
<dbReference type="InterPro" id="IPR052360">
    <property type="entry name" value="Transcr_Regulatory_Proteins"/>
</dbReference>
<evidence type="ECO:0000256" key="4">
    <source>
        <dbReference type="ARBA" id="ARBA00023125"/>
    </source>
</evidence>
<evidence type="ECO:0008006" key="9">
    <source>
        <dbReference type="Google" id="ProtNLM"/>
    </source>
</evidence>
<keyword evidence="3" id="KW-0805">Transcription regulation</keyword>
<dbReference type="GeneID" id="89968954"/>
<reference evidence="7 8" key="1">
    <citation type="submission" date="2023-08" db="EMBL/GenBank/DDBJ databases">
        <title>Black Yeasts Isolated from many extreme environments.</title>
        <authorList>
            <person name="Coleine C."/>
            <person name="Stajich J.E."/>
            <person name="Selbmann L."/>
        </authorList>
    </citation>
    <scope>NUCLEOTIDE SEQUENCE [LARGE SCALE GENOMIC DNA]</scope>
    <source>
        <strain evidence="7 8">CCFEE 5792</strain>
    </source>
</reference>
<dbReference type="PANTHER" id="PTHR36206">
    <property type="entry name" value="ASPERCRYPTIN BIOSYNTHESIS CLUSTER-SPECIFIC TRANSCRIPTION REGULATOR ATNN-RELATED"/>
    <property type="match status" value="1"/>
</dbReference>
<keyword evidence="1" id="KW-0479">Metal-binding</keyword>
<evidence type="ECO:0000256" key="3">
    <source>
        <dbReference type="ARBA" id="ARBA00023015"/>
    </source>
</evidence>
<dbReference type="RefSeq" id="XP_064712222.1">
    <property type="nucleotide sequence ID" value="XM_064844362.1"/>
</dbReference>
<dbReference type="AlphaFoldDB" id="A0AAV9NV40"/>
<evidence type="ECO:0000313" key="7">
    <source>
        <dbReference type="EMBL" id="KAK5064898.1"/>
    </source>
</evidence>
<gene>
    <name evidence="7" type="ORF">LTR84_000732</name>
</gene>
<keyword evidence="6" id="KW-0539">Nucleus</keyword>
<evidence type="ECO:0000256" key="6">
    <source>
        <dbReference type="ARBA" id="ARBA00023242"/>
    </source>
</evidence>
<dbReference type="PANTHER" id="PTHR36206:SF13">
    <property type="entry name" value="TRANSCRIPTIONAL REGULATORY PROTEIN MOC3"/>
    <property type="match status" value="1"/>
</dbReference>
<organism evidence="7 8">
    <name type="scientific">Exophiala bonariae</name>
    <dbReference type="NCBI Taxonomy" id="1690606"/>
    <lineage>
        <taxon>Eukaryota</taxon>
        <taxon>Fungi</taxon>
        <taxon>Dikarya</taxon>
        <taxon>Ascomycota</taxon>
        <taxon>Pezizomycotina</taxon>
        <taxon>Eurotiomycetes</taxon>
        <taxon>Chaetothyriomycetidae</taxon>
        <taxon>Chaetothyriales</taxon>
        <taxon>Herpotrichiellaceae</taxon>
        <taxon>Exophiala</taxon>
    </lineage>
</organism>